<dbReference type="AlphaFoldDB" id="A0A4Y2QDR9"/>
<reference evidence="2 3" key="1">
    <citation type="journal article" date="2019" name="Sci. Rep.">
        <title>Orb-weaving spider Araneus ventricosus genome elucidates the spidroin gene catalogue.</title>
        <authorList>
            <person name="Kono N."/>
            <person name="Nakamura H."/>
            <person name="Ohtoshi R."/>
            <person name="Moran D.A.P."/>
            <person name="Shinohara A."/>
            <person name="Yoshida Y."/>
            <person name="Fujiwara M."/>
            <person name="Mori M."/>
            <person name="Tomita M."/>
            <person name="Arakawa K."/>
        </authorList>
    </citation>
    <scope>NUCLEOTIDE SEQUENCE [LARGE SCALE GENOMIC DNA]</scope>
</reference>
<gene>
    <name evidence="2" type="ORF">AVEN_103387_1</name>
</gene>
<dbReference type="OrthoDB" id="6460406at2759"/>
<evidence type="ECO:0000313" key="3">
    <source>
        <dbReference type="Proteomes" id="UP000499080"/>
    </source>
</evidence>
<evidence type="ECO:0000256" key="1">
    <source>
        <dbReference type="SAM" id="SignalP"/>
    </source>
</evidence>
<keyword evidence="1" id="KW-0732">Signal</keyword>
<dbReference type="Proteomes" id="UP000499080">
    <property type="component" value="Unassembled WGS sequence"/>
</dbReference>
<comment type="caution">
    <text evidence="2">The sequence shown here is derived from an EMBL/GenBank/DDBJ whole genome shotgun (WGS) entry which is preliminary data.</text>
</comment>
<feature type="chain" id="PRO_5021362754" evidence="1">
    <location>
        <begin position="30"/>
        <end position="154"/>
    </location>
</feature>
<proteinExistence type="predicted"/>
<name>A0A4Y2QDR9_ARAVE</name>
<accession>A0A4Y2QDR9</accession>
<evidence type="ECO:0000313" key="2">
    <source>
        <dbReference type="EMBL" id="GBN61382.1"/>
    </source>
</evidence>
<protein>
    <submittedName>
        <fullName evidence="2">Uncharacterized protein</fullName>
    </submittedName>
</protein>
<keyword evidence="3" id="KW-1185">Reference proteome</keyword>
<organism evidence="2 3">
    <name type="scientific">Araneus ventricosus</name>
    <name type="common">Orbweaver spider</name>
    <name type="synonym">Epeira ventricosa</name>
    <dbReference type="NCBI Taxonomy" id="182803"/>
    <lineage>
        <taxon>Eukaryota</taxon>
        <taxon>Metazoa</taxon>
        <taxon>Ecdysozoa</taxon>
        <taxon>Arthropoda</taxon>
        <taxon>Chelicerata</taxon>
        <taxon>Arachnida</taxon>
        <taxon>Araneae</taxon>
        <taxon>Araneomorphae</taxon>
        <taxon>Entelegynae</taxon>
        <taxon>Araneoidea</taxon>
        <taxon>Araneidae</taxon>
        <taxon>Araneus</taxon>
    </lineage>
</organism>
<sequence length="154" mass="17583">MCVHILHRWVSVLHNVLFDGLLAVPYSHGHRCRLSRGNRDPCSHNLRLQRIPAIIPYGLPNLTRAQFREMGVQWKDLIVSCRLRNPAGSYTICANYTTWIGVIDTMGLPNNCYAINSFLGKPDMEPYTTMSKSWLTAAWLTLKGVRLEIGRCRN</sequence>
<dbReference type="EMBL" id="BGPR01013604">
    <property type="protein sequence ID" value="GBN61382.1"/>
    <property type="molecule type" value="Genomic_DNA"/>
</dbReference>
<feature type="signal peptide" evidence="1">
    <location>
        <begin position="1"/>
        <end position="29"/>
    </location>
</feature>